<comment type="caution">
    <text evidence="2">The sequence shown here is derived from an EMBL/GenBank/DDBJ whole genome shotgun (WGS) entry which is preliminary data.</text>
</comment>
<evidence type="ECO:0000313" key="2">
    <source>
        <dbReference type="EMBL" id="GFY72517.1"/>
    </source>
</evidence>
<keyword evidence="3" id="KW-1185">Reference proteome</keyword>
<gene>
    <name evidence="2" type="ORF">TNIN_163991</name>
</gene>
<organism evidence="2 3">
    <name type="scientific">Trichonephila inaurata madagascariensis</name>
    <dbReference type="NCBI Taxonomy" id="2747483"/>
    <lineage>
        <taxon>Eukaryota</taxon>
        <taxon>Metazoa</taxon>
        <taxon>Ecdysozoa</taxon>
        <taxon>Arthropoda</taxon>
        <taxon>Chelicerata</taxon>
        <taxon>Arachnida</taxon>
        <taxon>Araneae</taxon>
        <taxon>Araneomorphae</taxon>
        <taxon>Entelegynae</taxon>
        <taxon>Araneoidea</taxon>
        <taxon>Nephilidae</taxon>
        <taxon>Trichonephila</taxon>
        <taxon>Trichonephila inaurata</taxon>
    </lineage>
</organism>
<feature type="region of interest" description="Disordered" evidence="1">
    <location>
        <begin position="1"/>
        <end position="38"/>
    </location>
</feature>
<dbReference type="EMBL" id="BMAV01019496">
    <property type="protein sequence ID" value="GFY72517.1"/>
    <property type="molecule type" value="Genomic_DNA"/>
</dbReference>
<dbReference type="Proteomes" id="UP000886998">
    <property type="component" value="Unassembled WGS sequence"/>
</dbReference>
<evidence type="ECO:0000313" key="3">
    <source>
        <dbReference type="Proteomes" id="UP000886998"/>
    </source>
</evidence>
<feature type="compositionally biased region" description="Low complexity" evidence="1">
    <location>
        <begin position="25"/>
        <end position="38"/>
    </location>
</feature>
<sequence length="105" mass="11886">MITKDRSAYYRLNPNKSHQMAPRGNTSSAADNKNNSNNEDTINLEALLMLTKTTHPSLASFKPFSKCKKYLILPSLYLEMQSFNCIKSSRQTQLSAKRSLLLLTT</sequence>
<protein>
    <submittedName>
        <fullName evidence="2">Uncharacterized protein</fullName>
    </submittedName>
</protein>
<accession>A0A8X7CQD9</accession>
<proteinExistence type="predicted"/>
<name>A0A8X7CQD9_9ARAC</name>
<dbReference type="AlphaFoldDB" id="A0A8X7CQD9"/>
<reference evidence="2" key="1">
    <citation type="submission" date="2020-08" db="EMBL/GenBank/DDBJ databases">
        <title>Multicomponent nature underlies the extraordinary mechanical properties of spider dragline silk.</title>
        <authorList>
            <person name="Kono N."/>
            <person name="Nakamura H."/>
            <person name="Mori M."/>
            <person name="Yoshida Y."/>
            <person name="Ohtoshi R."/>
            <person name="Malay A.D."/>
            <person name="Moran D.A.P."/>
            <person name="Tomita M."/>
            <person name="Numata K."/>
            <person name="Arakawa K."/>
        </authorList>
    </citation>
    <scope>NUCLEOTIDE SEQUENCE</scope>
</reference>
<evidence type="ECO:0000256" key="1">
    <source>
        <dbReference type="SAM" id="MobiDB-lite"/>
    </source>
</evidence>